<dbReference type="EMBL" id="CP091430">
    <property type="protein sequence ID" value="UVI31804.1"/>
    <property type="molecule type" value="Genomic_DNA"/>
</dbReference>
<sequence>MDYRFSSKVNRLQSSAERDIMKWTGGKEIISLAGGLPAEELLPLEAVREAAGRVFKNGSGVLQYGLTEGYLPLREQLGQRMASKGMPVSPDEMLLTTGSQQAIDLAVRALAEPGSAVLVENPANIAGLQVFHLNGLHVIPVECDTDGMIIEEAERLIRQHKPALVYVVPTFGSPTGRAWTTQRRRGLVECCRRHGIPIVEDDPYGEIKFDANAHYPTLFSIEGKAGGGVVLYTSTLTHTVAPAVRLGWVMGDRDVIRMMAKAKQAADLQSSALDQQIVDQLLRHFPLDRHARKLGKSYGQRMQHMQSLLRQLGMRDASWAEPQGGLFLWLKLPEGLDGEALLRCAVMKGVTFVPGSTFFVREPIRNTARLNYTYTSGERMAAGIARLGEAISEFVARS</sequence>
<comment type="cofactor">
    <cofactor evidence="1">
        <name>pyridoxal 5'-phosphate</name>
        <dbReference type="ChEBI" id="CHEBI:597326"/>
    </cofactor>
</comment>
<organism evidence="6 7">
    <name type="scientific">Paenibacillus spongiae</name>
    <dbReference type="NCBI Taxonomy" id="2909671"/>
    <lineage>
        <taxon>Bacteria</taxon>
        <taxon>Bacillati</taxon>
        <taxon>Bacillota</taxon>
        <taxon>Bacilli</taxon>
        <taxon>Bacillales</taxon>
        <taxon>Paenibacillaceae</taxon>
        <taxon>Paenibacillus</taxon>
    </lineage>
</organism>
<dbReference type="Pfam" id="PF00155">
    <property type="entry name" value="Aminotran_1_2"/>
    <property type="match status" value="1"/>
</dbReference>
<keyword evidence="4" id="KW-0663">Pyridoxal phosphate</keyword>
<dbReference type="CDD" id="cd00609">
    <property type="entry name" value="AAT_like"/>
    <property type="match status" value="1"/>
</dbReference>
<evidence type="ECO:0000256" key="4">
    <source>
        <dbReference type="ARBA" id="ARBA00022898"/>
    </source>
</evidence>
<dbReference type="InterPro" id="IPR015422">
    <property type="entry name" value="PyrdxlP-dep_Trfase_small"/>
</dbReference>
<dbReference type="Proteomes" id="UP001057877">
    <property type="component" value="Chromosome"/>
</dbReference>
<gene>
    <name evidence="6" type="ORF">L1F29_08310</name>
</gene>
<dbReference type="SUPFAM" id="SSF53383">
    <property type="entry name" value="PLP-dependent transferases"/>
    <property type="match status" value="1"/>
</dbReference>
<accession>A0ABY5SDG9</accession>
<dbReference type="RefSeq" id="WP_258387868.1">
    <property type="nucleotide sequence ID" value="NZ_CP091430.1"/>
</dbReference>
<reference evidence="6" key="1">
    <citation type="submission" date="2022-01" db="EMBL/GenBank/DDBJ databases">
        <title>Paenibacillus spongiae sp. nov., isolated from marine sponge.</title>
        <authorList>
            <person name="Li Z."/>
            <person name="Zhang M."/>
        </authorList>
    </citation>
    <scope>NUCLEOTIDE SEQUENCE</scope>
    <source>
        <strain evidence="6">PHS-Z3</strain>
    </source>
</reference>
<dbReference type="PANTHER" id="PTHR42790:SF19">
    <property type="entry name" value="KYNURENINE_ALPHA-AMINOADIPATE AMINOTRANSFERASE, MITOCHONDRIAL"/>
    <property type="match status" value="1"/>
</dbReference>
<dbReference type="InterPro" id="IPR015424">
    <property type="entry name" value="PyrdxlP-dep_Trfase"/>
</dbReference>
<keyword evidence="2 6" id="KW-0032">Aminotransferase</keyword>
<dbReference type="GO" id="GO:0008483">
    <property type="term" value="F:transaminase activity"/>
    <property type="evidence" value="ECO:0007669"/>
    <property type="project" value="UniProtKB-KW"/>
</dbReference>
<dbReference type="Gene3D" id="3.90.1150.10">
    <property type="entry name" value="Aspartate Aminotransferase, domain 1"/>
    <property type="match status" value="1"/>
</dbReference>
<evidence type="ECO:0000256" key="1">
    <source>
        <dbReference type="ARBA" id="ARBA00001933"/>
    </source>
</evidence>
<keyword evidence="3" id="KW-0808">Transferase</keyword>
<dbReference type="Gene3D" id="3.40.640.10">
    <property type="entry name" value="Type I PLP-dependent aspartate aminotransferase-like (Major domain)"/>
    <property type="match status" value="1"/>
</dbReference>
<keyword evidence="7" id="KW-1185">Reference proteome</keyword>
<dbReference type="PANTHER" id="PTHR42790">
    <property type="entry name" value="AMINOTRANSFERASE"/>
    <property type="match status" value="1"/>
</dbReference>
<evidence type="ECO:0000313" key="7">
    <source>
        <dbReference type="Proteomes" id="UP001057877"/>
    </source>
</evidence>
<evidence type="ECO:0000256" key="2">
    <source>
        <dbReference type="ARBA" id="ARBA00022576"/>
    </source>
</evidence>
<evidence type="ECO:0000256" key="3">
    <source>
        <dbReference type="ARBA" id="ARBA00022679"/>
    </source>
</evidence>
<feature type="domain" description="Aminotransferase class I/classII large" evidence="5">
    <location>
        <begin position="30"/>
        <end position="372"/>
    </location>
</feature>
<dbReference type="InterPro" id="IPR015421">
    <property type="entry name" value="PyrdxlP-dep_Trfase_major"/>
</dbReference>
<evidence type="ECO:0000259" key="5">
    <source>
        <dbReference type="Pfam" id="PF00155"/>
    </source>
</evidence>
<evidence type="ECO:0000313" key="6">
    <source>
        <dbReference type="EMBL" id="UVI31804.1"/>
    </source>
</evidence>
<proteinExistence type="predicted"/>
<name>A0ABY5SDG9_9BACL</name>
<protein>
    <submittedName>
        <fullName evidence="6">PLP-dependent aminotransferase family protein</fullName>
    </submittedName>
</protein>
<dbReference type="InterPro" id="IPR050859">
    <property type="entry name" value="Class-I_PLP-dep_aminotransf"/>
</dbReference>
<dbReference type="InterPro" id="IPR004839">
    <property type="entry name" value="Aminotransferase_I/II_large"/>
</dbReference>